<sequence length="436" mass="48386">MARLSRRLQARVSKVLSSPPSEQTQGSVTFEPTPKSVTPQPTPKLATLQPPPPPPTTKTTSKLMNHLKKLKAKGASATRTLLERKKPAQVDIRWKATPYKFQLLKNGKTSKTVLGECAKDIIPFPLKFRKWMKKAYPSDPSVVIDLVSEVPIAVDFECMDVDESETLYDMDVDENPYDMIVDEDQSSNLTVNDDIEDHILAFPPGLFSYRDVLPVIDADIEDIATTEDDLDDENDMDKYYTTDASEDLSSIDELANVLSLLSLSDPPLPPPLINTSIRHVAETETTINRSNNQQHTSSVERASSAIRSTRARAQPYDNSAGRRRINRSEGQHDVARPTSATKDMTIKDLTALVGQAATPAEHTENHRPRSPTRVSEVPELDTNTDDDDDSASDDTDWLAALLTEDSSTPVSDDEADAFIREALRPFSMISQILQLT</sequence>
<keyword evidence="3" id="KW-1185">Reference proteome</keyword>
<feature type="compositionally biased region" description="Acidic residues" evidence="1">
    <location>
        <begin position="378"/>
        <end position="395"/>
    </location>
</feature>
<name>A0A4S4MT71_9APHY</name>
<evidence type="ECO:0000313" key="2">
    <source>
        <dbReference type="EMBL" id="THH28568.1"/>
    </source>
</evidence>
<dbReference type="EMBL" id="SGPM01000170">
    <property type="protein sequence ID" value="THH28568.1"/>
    <property type="molecule type" value="Genomic_DNA"/>
</dbReference>
<dbReference type="Proteomes" id="UP000308730">
    <property type="component" value="Unassembled WGS sequence"/>
</dbReference>
<feature type="region of interest" description="Disordered" evidence="1">
    <location>
        <begin position="286"/>
        <end position="395"/>
    </location>
</feature>
<accession>A0A4S4MT71</accession>
<feature type="compositionally biased region" description="Polar residues" evidence="1">
    <location>
        <begin position="15"/>
        <end position="30"/>
    </location>
</feature>
<protein>
    <submittedName>
        <fullName evidence="2">Uncharacterized protein</fullName>
    </submittedName>
</protein>
<evidence type="ECO:0000313" key="3">
    <source>
        <dbReference type="Proteomes" id="UP000308730"/>
    </source>
</evidence>
<comment type="caution">
    <text evidence="2">The sequence shown here is derived from an EMBL/GenBank/DDBJ whole genome shotgun (WGS) entry which is preliminary data.</text>
</comment>
<feature type="compositionally biased region" description="Low complexity" evidence="1">
    <location>
        <begin position="301"/>
        <end position="313"/>
    </location>
</feature>
<reference evidence="2 3" key="1">
    <citation type="submission" date="2019-02" db="EMBL/GenBank/DDBJ databases">
        <title>Genome sequencing of the rare red list fungi Antrodiella citrinella (Flaviporus citrinellus).</title>
        <authorList>
            <person name="Buettner E."/>
            <person name="Kellner H."/>
        </authorList>
    </citation>
    <scope>NUCLEOTIDE SEQUENCE [LARGE SCALE GENOMIC DNA]</scope>
    <source>
        <strain evidence="2 3">DSM 108506</strain>
    </source>
</reference>
<evidence type="ECO:0000256" key="1">
    <source>
        <dbReference type="SAM" id="MobiDB-lite"/>
    </source>
</evidence>
<feature type="compositionally biased region" description="Polar residues" evidence="1">
    <location>
        <begin position="286"/>
        <end position="300"/>
    </location>
</feature>
<gene>
    <name evidence="2" type="ORF">EUX98_g5620</name>
</gene>
<dbReference type="AlphaFoldDB" id="A0A4S4MT71"/>
<organism evidence="2 3">
    <name type="scientific">Antrodiella citrinella</name>
    <dbReference type="NCBI Taxonomy" id="2447956"/>
    <lineage>
        <taxon>Eukaryota</taxon>
        <taxon>Fungi</taxon>
        <taxon>Dikarya</taxon>
        <taxon>Basidiomycota</taxon>
        <taxon>Agaricomycotina</taxon>
        <taxon>Agaricomycetes</taxon>
        <taxon>Polyporales</taxon>
        <taxon>Steccherinaceae</taxon>
        <taxon>Antrodiella</taxon>
    </lineage>
</organism>
<feature type="region of interest" description="Disordered" evidence="1">
    <location>
        <begin position="1"/>
        <end position="61"/>
    </location>
</feature>
<feature type="compositionally biased region" description="Basic and acidic residues" evidence="1">
    <location>
        <begin position="326"/>
        <end position="335"/>
    </location>
</feature>
<proteinExistence type="predicted"/>